<feature type="transmembrane region" description="Helical" evidence="6">
    <location>
        <begin position="335"/>
        <end position="354"/>
    </location>
</feature>
<dbReference type="GO" id="GO:0016020">
    <property type="term" value="C:membrane"/>
    <property type="evidence" value="ECO:0007669"/>
    <property type="project" value="UniProtKB-SubCell"/>
</dbReference>
<keyword evidence="5 6" id="KW-0472">Membrane</keyword>
<protein>
    <submittedName>
        <fullName evidence="7">Probable low-affinity inorganic phosphate transporter</fullName>
    </submittedName>
</protein>
<evidence type="ECO:0000313" key="7">
    <source>
        <dbReference type="EMBL" id="VAW70494.1"/>
    </source>
</evidence>
<evidence type="ECO:0000256" key="1">
    <source>
        <dbReference type="ARBA" id="ARBA00004141"/>
    </source>
</evidence>
<dbReference type="PANTHER" id="PTHR11101">
    <property type="entry name" value="PHOSPHATE TRANSPORTER"/>
    <property type="match status" value="1"/>
</dbReference>
<evidence type="ECO:0000256" key="5">
    <source>
        <dbReference type="ARBA" id="ARBA00023136"/>
    </source>
</evidence>
<dbReference type="AlphaFoldDB" id="A0A3B0YNJ5"/>
<reference evidence="7" key="1">
    <citation type="submission" date="2018-06" db="EMBL/GenBank/DDBJ databases">
        <authorList>
            <person name="Zhirakovskaya E."/>
        </authorList>
    </citation>
    <scope>NUCLEOTIDE SEQUENCE</scope>
</reference>
<evidence type="ECO:0000256" key="2">
    <source>
        <dbReference type="ARBA" id="ARBA00022448"/>
    </source>
</evidence>
<feature type="transmembrane region" description="Helical" evidence="6">
    <location>
        <begin position="495"/>
        <end position="516"/>
    </location>
</feature>
<feature type="transmembrane region" description="Helical" evidence="6">
    <location>
        <begin position="157"/>
        <end position="177"/>
    </location>
</feature>
<keyword evidence="4 6" id="KW-1133">Transmembrane helix</keyword>
<name>A0A3B0YNJ5_9ZZZZ</name>
<dbReference type="GO" id="GO:0035435">
    <property type="term" value="P:phosphate ion transmembrane transport"/>
    <property type="evidence" value="ECO:0007669"/>
    <property type="project" value="TreeGrafter"/>
</dbReference>
<feature type="transmembrane region" description="Helical" evidence="6">
    <location>
        <begin position="222"/>
        <end position="239"/>
    </location>
</feature>
<dbReference type="Pfam" id="PF01384">
    <property type="entry name" value="PHO4"/>
    <property type="match status" value="1"/>
</dbReference>
<dbReference type="GO" id="GO:0005315">
    <property type="term" value="F:phosphate transmembrane transporter activity"/>
    <property type="evidence" value="ECO:0007669"/>
    <property type="project" value="InterPro"/>
</dbReference>
<evidence type="ECO:0000256" key="6">
    <source>
        <dbReference type="SAM" id="Phobius"/>
    </source>
</evidence>
<dbReference type="InterPro" id="IPR001204">
    <property type="entry name" value="Phos_transporter"/>
</dbReference>
<feature type="transmembrane region" description="Helical" evidence="6">
    <location>
        <begin position="21"/>
        <end position="41"/>
    </location>
</feature>
<accession>A0A3B0YNJ5</accession>
<proteinExistence type="predicted"/>
<keyword evidence="3 6" id="KW-0812">Transmembrane</keyword>
<evidence type="ECO:0000256" key="3">
    <source>
        <dbReference type="ARBA" id="ARBA00022692"/>
    </source>
</evidence>
<feature type="transmembrane region" description="Helical" evidence="6">
    <location>
        <begin position="125"/>
        <end position="145"/>
    </location>
</feature>
<dbReference type="EMBL" id="UOFI01000199">
    <property type="protein sequence ID" value="VAW70494.1"/>
    <property type="molecule type" value="Genomic_DNA"/>
</dbReference>
<feature type="transmembrane region" description="Helical" evidence="6">
    <location>
        <begin position="245"/>
        <end position="268"/>
    </location>
</feature>
<feature type="transmembrane region" description="Helical" evidence="6">
    <location>
        <begin position="183"/>
        <end position="202"/>
    </location>
</feature>
<feature type="transmembrane region" description="Helical" evidence="6">
    <location>
        <begin position="47"/>
        <end position="69"/>
    </location>
</feature>
<gene>
    <name evidence="7" type="ORF">MNBD_GAMMA09-2173</name>
</gene>
<feature type="transmembrane region" description="Helical" evidence="6">
    <location>
        <begin position="374"/>
        <end position="393"/>
    </location>
</feature>
<dbReference type="PANTHER" id="PTHR11101:SF80">
    <property type="entry name" value="PHOSPHATE TRANSPORTER"/>
    <property type="match status" value="1"/>
</dbReference>
<feature type="transmembrane region" description="Helical" evidence="6">
    <location>
        <begin position="81"/>
        <end position="102"/>
    </location>
</feature>
<organism evidence="7">
    <name type="scientific">hydrothermal vent metagenome</name>
    <dbReference type="NCBI Taxonomy" id="652676"/>
    <lineage>
        <taxon>unclassified sequences</taxon>
        <taxon>metagenomes</taxon>
        <taxon>ecological metagenomes</taxon>
    </lineage>
</organism>
<feature type="transmembrane region" description="Helical" evidence="6">
    <location>
        <begin position="289"/>
        <end position="307"/>
    </location>
</feature>
<evidence type="ECO:0000256" key="4">
    <source>
        <dbReference type="ARBA" id="ARBA00022989"/>
    </source>
</evidence>
<sequence>MEHKDFNRIENAAQSGRSESLRLGLSMLFIFGIMLVTASTISDVENGFLLVAAAMIGGYMAMNIGANDVANNVGPAVGSKALTLTAAIIIAAIFEASGALIAGGDVVSTIKKGIIDPAMISDPSVFIWLMMAALLAAALWLNLATAFGAPVSTTHSIVGGVLGAGIAAQGFAIANWVKMSQIAASWVISPVLGGLIAALFLYLIKRTITYNTDMTNAARKMVPLLVAIMTWAFSTYLMLKGLKKIWKVDFLTAAGISLGIAIAVFFIVRPLIASAAQTISNDKAGVNKLFTIPLIFAAALLSFAHGANDVANAIGPLAAINDAIMHGGVAKKAAIPVWVMLVGAIGIALGLALYGPKLIRTVGSEITELDQMRAFSIAMAASITVIIASQLGLPVSSTHIAVGGIFGVGFLREYLKTSYSSMVEEIKEHHQEQDEEVLESFLIEFKKASIDEKKKTLKQLKKHSAVAELSKKERKQLRKVYKHELVKRSQLAKIAAAWVITVPASGLMAAILYFTIRGIMLP</sequence>
<keyword evidence="2" id="KW-0813">Transport</keyword>
<comment type="subcellular location">
    <subcellularLocation>
        <location evidence="1">Membrane</location>
        <topology evidence="1">Multi-pass membrane protein</topology>
    </subcellularLocation>
</comment>